<evidence type="ECO:0000256" key="2">
    <source>
        <dbReference type="ARBA" id="ARBA00006434"/>
    </source>
</evidence>
<name>A0A1A9W8B2_9MUSC</name>
<feature type="transmembrane region" description="Helical" evidence="12">
    <location>
        <begin position="127"/>
        <end position="147"/>
    </location>
</feature>
<evidence type="ECO:0000313" key="14">
    <source>
        <dbReference type="Proteomes" id="UP000091820"/>
    </source>
</evidence>
<dbReference type="PANTHER" id="PTHR42985:SF5">
    <property type="entry name" value="FI02094P-RELATED"/>
    <property type="match status" value="1"/>
</dbReference>
<feature type="transmembrane region" description="Helical" evidence="12">
    <location>
        <begin position="402"/>
        <end position="429"/>
    </location>
</feature>
<dbReference type="GO" id="GO:0015293">
    <property type="term" value="F:symporter activity"/>
    <property type="evidence" value="ECO:0007669"/>
    <property type="project" value="TreeGrafter"/>
</dbReference>
<organism evidence="13 14">
    <name type="scientific">Glossina brevipalpis</name>
    <dbReference type="NCBI Taxonomy" id="37001"/>
    <lineage>
        <taxon>Eukaryota</taxon>
        <taxon>Metazoa</taxon>
        <taxon>Ecdysozoa</taxon>
        <taxon>Arthropoda</taxon>
        <taxon>Hexapoda</taxon>
        <taxon>Insecta</taxon>
        <taxon>Pterygota</taxon>
        <taxon>Neoptera</taxon>
        <taxon>Endopterygota</taxon>
        <taxon>Diptera</taxon>
        <taxon>Brachycera</taxon>
        <taxon>Muscomorpha</taxon>
        <taxon>Hippoboscoidea</taxon>
        <taxon>Glossinidae</taxon>
        <taxon>Glossina</taxon>
    </lineage>
</organism>
<feature type="transmembrane region" description="Helical" evidence="12">
    <location>
        <begin position="318"/>
        <end position="342"/>
    </location>
</feature>
<sequence>MASATFRTFPSSVKTIFKESIPSLSGNISNNSNKENIITDSTIIPSDHSTTTTALNLKVIEKALINSTTSSILAYNCNNDDSCMFPTTSEEILPLTIATKTTSIEKFQKLKVADLSTSLQHFGWMDYFIFILMLVVCAIVGIYFGFIEKKQKGSQRSLQHRRGSEALDYLVGGRKMKVVPVSLSLVASFVSGISLLGTSTEIYVYGTQYAFILITLAISGIVSWYVFLPVFYNLQLTSTYEYFEMRFGKAIRLFGSTLFSIGTITWLPIVIYVPALAFNQVTGINIHIVTPIVCVVCIFYTTVGGLKAVVWTDVIQTVIMIGAIIFIIIKGTIDVGGFHVVWQRNYDSGRIELPDFTWDPTVRISMLSIFVGTTLYFIQVCCGNQVIVQRYLSLPSMKQAKLACVLFTGGVILFYIITFYNGLLIFATYHDCDPLSTKLAKAKDQLVPLMVMETLRFLPGMSGLFVAGVFSAALSSLSTGLNSLAAVFLEDYIKPSRVTPLSERQTAIIMRISVVMIGTLCVTLVFVVEHLGHAVLQLSITLGSVTCGPLLGLFLMGLLVPWINAKSAMSGSIISTAVMTWICVKGQMALASGQLVYAEKPVTTTGCTYDFEPKVNSNSTLYMDDGQVSLKRTRLMLIIYTSLLFLSFFSTKTVTEYIYHMSFTFYVTVGCLVSIISSGLSTIIFGLNNPSDMDKKLFAPCIRSFIKQSKYQSVCKDDQTVIQLKNDLRISSKDFVS</sequence>
<keyword evidence="14" id="KW-1185">Reference proteome</keyword>
<dbReference type="Pfam" id="PF00474">
    <property type="entry name" value="SSF"/>
    <property type="match status" value="1"/>
</dbReference>
<keyword evidence="4" id="KW-1003">Cell membrane</keyword>
<accession>A0A1A9W8B2</accession>
<evidence type="ECO:0000256" key="4">
    <source>
        <dbReference type="ARBA" id="ARBA00022475"/>
    </source>
</evidence>
<feature type="transmembrane region" description="Helical" evidence="12">
    <location>
        <begin position="178"/>
        <end position="197"/>
    </location>
</feature>
<reference evidence="14" key="1">
    <citation type="submission" date="2014-03" db="EMBL/GenBank/DDBJ databases">
        <authorList>
            <person name="Aksoy S."/>
            <person name="Warren W."/>
            <person name="Wilson R.K."/>
        </authorList>
    </citation>
    <scope>NUCLEOTIDE SEQUENCE [LARGE SCALE GENOMIC DNA]</scope>
    <source>
        <strain evidence="14">IAEA</strain>
    </source>
</reference>
<dbReference type="VEuPathDB" id="VectorBase:GBRI009849"/>
<protein>
    <recommendedName>
        <fullName evidence="15">Sodium-coupled monocarboxylate transporter 1</fullName>
    </recommendedName>
</protein>
<feature type="transmembrane region" description="Helical" evidence="12">
    <location>
        <begin position="635"/>
        <end position="651"/>
    </location>
</feature>
<evidence type="ECO:0000256" key="1">
    <source>
        <dbReference type="ARBA" id="ARBA00004651"/>
    </source>
</evidence>
<dbReference type="Gene3D" id="1.20.1730.10">
    <property type="entry name" value="Sodium/glucose cotransporter"/>
    <property type="match status" value="1"/>
</dbReference>
<evidence type="ECO:0000256" key="3">
    <source>
        <dbReference type="ARBA" id="ARBA00022448"/>
    </source>
</evidence>
<dbReference type="Proteomes" id="UP000091820">
    <property type="component" value="Unassembled WGS sequence"/>
</dbReference>
<feature type="transmembrane region" description="Helical" evidence="12">
    <location>
        <begin position="663"/>
        <end position="687"/>
    </location>
</feature>
<evidence type="ECO:0000256" key="11">
    <source>
        <dbReference type="RuleBase" id="RU362091"/>
    </source>
</evidence>
<evidence type="ECO:0000256" key="10">
    <source>
        <dbReference type="ARBA" id="ARBA00023201"/>
    </source>
</evidence>
<keyword evidence="9 12" id="KW-0472">Membrane</keyword>
<feature type="transmembrane region" description="Helical" evidence="12">
    <location>
        <begin position="508"/>
        <end position="528"/>
    </location>
</feature>
<keyword evidence="8" id="KW-0406">Ion transport</keyword>
<dbReference type="GO" id="GO:0005886">
    <property type="term" value="C:plasma membrane"/>
    <property type="evidence" value="ECO:0007669"/>
    <property type="project" value="UniProtKB-SubCell"/>
</dbReference>
<keyword evidence="6 12" id="KW-1133">Transmembrane helix</keyword>
<keyword evidence="3" id="KW-0813">Transport</keyword>
<dbReference type="EnsemblMetazoa" id="GBRI009849-RA">
    <property type="protein sequence ID" value="GBRI009849-PA"/>
    <property type="gene ID" value="GBRI009849"/>
</dbReference>
<dbReference type="PROSITE" id="PS50283">
    <property type="entry name" value="NA_SOLUT_SYMP_3"/>
    <property type="match status" value="1"/>
</dbReference>
<dbReference type="InterPro" id="IPR051163">
    <property type="entry name" value="Sodium:Solute_Symporter_SSF"/>
</dbReference>
<dbReference type="AlphaFoldDB" id="A0A1A9W8B2"/>
<dbReference type="STRING" id="37001.A0A1A9W8B2"/>
<evidence type="ECO:0000256" key="8">
    <source>
        <dbReference type="ARBA" id="ARBA00023065"/>
    </source>
</evidence>
<feature type="transmembrane region" description="Helical" evidence="12">
    <location>
        <begin position="362"/>
        <end position="382"/>
    </location>
</feature>
<dbReference type="NCBIfam" id="TIGR00813">
    <property type="entry name" value="sss"/>
    <property type="match status" value="1"/>
</dbReference>
<dbReference type="InterPro" id="IPR038377">
    <property type="entry name" value="Na/Glc_symporter_sf"/>
</dbReference>
<dbReference type="GO" id="GO:0006814">
    <property type="term" value="P:sodium ion transport"/>
    <property type="evidence" value="ECO:0007669"/>
    <property type="project" value="UniProtKB-KW"/>
</dbReference>
<dbReference type="PANTHER" id="PTHR42985">
    <property type="entry name" value="SODIUM-COUPLED MONOCARBOXYLATE TRANSPORTER"/>
    <property type="match status" value="1"/>
</dbReference>
<reference evidence="13" key="2">
    <citation type="submission" date="2020-05" db="UniProtKB">
        <authorList>
            <consortium name="EnsemblMetazoa"/>
        </authorList>
    </citation>
    <scope>IDENTIFICATION</scope>
    <source>
        <strain evidence="13">IAEA</strain>
    </source>
</reference>
<evidence type="ECO:0000256" key="6">
    <source>
        <dbReference type="ARBA" id="ARBA00022989"/>
    </source>
</evidence>
<comment type="subcellular location">
    <subcellularLocation>
        <location evidence="1">Cell membrane</location>
        <topology evidence="1">Multi-pass membrane protein</topology>
    </subcellularLocation>
</comment>
<evidence type="ECO:0000256" key="7">
    <source>
        <dbReference type="ARBA" id="ARBA00023053"/>
    </source>
</evidence>
<evidence type="ECO:0000256" key="5">
    <source>
        <dbReference type="ARBA" id="ARBA00022692"/>
    </source>
</evidence>
<feature type="transmembrane region" description="Helical" evidence="12">
    <location>
        <begin position="253"/>
        <end position="278"/>
    </location>
</feature>
<dbReference type="CDD" id="cd11492">
    <property type="entry name" value="SLC5sbd_NIS-SMVT"/>
    <property type="match status" value="1"/>
</dbReference>
<feature type="transmembrane region" description="Helical" evidence="12">
    <location>
        <begin position="464"/>
        <end position="488"/>
    </location>
</feature>
<dbReference type="InterPro" id="IPR001734">
    <property type="entry name" value="Na/solute_symporter"/>
</dbReference>
<feature type="transmembrane region" description="Helical" evidence="12">
    <location>
        <begin position="534"/>
        <end position="560"/>
    </location>
</feature>
<feature type="transmembrane region" description="Helical" evidence="12">
    <location>
        <begin position="209"/>
        <end position="232"/>
    </location>
</feature>
<evidence type="ECO:0008006" key="15">
    <source>
        <dbReference type="Google" id="ProtNLM"/>
    </source>
</evidence>
<evidence type="ECO:0000256" key="12">
    <source>
        <dbReference type="SAM" id="Phobius"/>
    </source>
</evidence>
<comment type="similarity">
    <text evidence="2 11">Belongs to the sodium:solute symporter (SSF) (TC 2.A.21) family.</text>
</comment>
<keyword evidence="10" id="KW-0739">Sodium transport</keyword>
<keyword evidence="5 12" id="KW-0812">Transmembrane</keyword>
<proteinExistence type="inferred from homology"/>
<evidence type="ECO:0000313" key="13">
    <source>
        <dbReference type="EnsemblMetazoa" id="GBRI009849-PA"/>
    </source>
</evidence>
<feature type="transmembrane region" description="Helical" evidence="12">
    <location>
        <begin position="284"/>
        <end position="306"/>
    </location>
</feature>
<evidence type="ECO:0000256" key="9">
    <source>
        <dbReference type="ARBA" id="ARBA00023136"/>
    </source>
</evidence>
<keyword evidence="7" id="KW-0915">Sodium</keyword>